<feature type="region of interest" description="Disordered" evidence="1">
    <location>
        <begin position="86"/>
        <end position="194"/>
    </location>
</feature>
<protein>
    <submittedName>
        <fullName evidence="2">Uncharacterized protein</fullName>
    </submittedName>
</protein>
<feature type="compositionally biased region" description="Basic and acidic residues" evidence="1">
    <location>
        <begin position="759"/>
        <end position="773"/>
    </location>
</feature>
<feature type="compositionally biased region" description="Polar residues" evidence="1">
    <location>
        <begin position="27"/>
        <end position="36"/>
    </location>
</feature>
<reference evidence="2" key="1">
    <citation type="submission" date="2022-08" db="EMBL/GenBank/DDBJ databases">
        <authorList>
            <consortium name="DOE Joint Genome Institute"/>
            <person name="Min B."/>
            <person name="Riley R."/>
            <person name="Sierra-Patev S."/>
            <person name="Naranjo-Ortiz M."/>
            <person name="Looney B."/>
            <person name="Konkel Z."/>
            <person name="Slot J.C."/>
            <person name="Sakamoto Y."/>
            <person name="Steenwyk J.L."/>
            <person name="Rokas A."/>
            <person name="Carro J."/>
            <person name="Camarero S."/>
            <person name="Ferreira P."/>
            <person name="Molpeceres G."/>
            <person name="Ruiz-Duenas F.J."/>
            <person name="Serrano A."/>
            <person name="Henrissat B."/>
            <person name="Drula E."/>
            <person name="Hughes K.W."/>
            <person name="Mata J.L."/>
            <person name="Ishikawa N.K."/>
            <person name="Vargas-Isla R."/>
            <person name="Ushijima S."/>
            <person name="Smith C.A."/>
            <person name="Ahrendt S."/>
            <person name="Andreopoulos W."/>
            <person name="He G."/>
            <person name="Labutti K."/>
            <person name="Lipzen A."/>
            <person name="Ng V."/>
            <person name="Sandor L."/>
            <person name="Barry K."/>
            <person name="Martinez A.T."/>
            <person name="Xiao Y."/>
            <person name="Gibbons J.G."/>
            <person name="Terashima K."/>
            <person name="Hibbett D.S."/>
            <person name="Grigoriev I.V."/>
        </authorList>
    </citation>
    <scope>NUCLEOTIDE SEQUENCE</scope>
    <source>
        <strain evidence="2">Sp2 HRB7682 ss15</strain>
    </source>
</reference>
<dbReference type="AlphaFoldDB" id="A0A9W9A4X0"/>
<organism evidence="2 3">
    <name type="scientific">Lentinula lateritia</name>
    <dbReference type="NCBI Taxonomy" id="40482"/>
    <lineage>
        <taxon>Eukaryota</taxon>
        <taxon>Fungi</taxon>
        <taxon>Dikarya</taxon>
        <taxon>Basidiomycota</taxon>
        <taxon>Agaricomycotina</taxon>
        <taxon>Agaricomycetes</taxon>
        <taxon>Agaricomycetidae</taxon>
        <taxon>Agaricales</taxon>
        <taxon>Marasmiineae</taxon>
        <taxon>Omphalotaceae</taxon>
        <taxon>Lentinula</taxon>
    </lineage>
</organism>
<dbReference type="EMBL" id="JANVFS010000024">
    <property type="protein sequence ID" value="KAJ4474025.1"/>
    <property type="molecule type" value="Genomic_DNA"/>
</dbReference>
<gene>
    <name evidence="2" type="ORF">C8J55DRAFT_133421</name>
</gene>
<comment type="caution">
    <text evidence="2">The sequence shown here is derived from an EMBL/GenBank/DDBJ whole genome shotgun (WGS) entry which is preliminary data.</text>
</comment>
<evidence type="ECO:0000256" key="1">
    <source>
        <dbReference type="SAM" id="MobiDB-lite"/>
    </source>
</evidence>
<sequence length="919" mass="101041">MPTISAQAEAKKKASLPRLPPVRAASGLSTEKSTSFPIPPVLKAHNPALQPKLSIQTKLRTDSPVSAGGISTKQRLAQAALQMTTPTEKVAEASRPLPPQKASSLSGMNFKKNRGPPVKASPTITTADLLPKNVPVYSPQDMPSSSVPSSSISTGRLTSRQFSPNIGNELPPSLSRKRTAESQDQTSPQETAKTAFTRVDSFVPLVSPAIQSSEDIDMVHPLASAPDLNLSPPKLISTSTSSALNVEVEDFLQSVMSTAKTAKMESPLTPSISRRTSSKADSIWTGKIMVNVDDNNEAQTISIEGMLLPSDPSAGQIALQQGLMPLKVAMSYNDSKLSMKSRSFYRLEDLNGIVAACNPVQEWGWLDAETEQGARKLGKVADYLSHEKLVGLVPVTVEGNVIAMTLIYPSTLKHDRLPRVKSFGPNEVALMVSLYSWNLKSEDCSLDKMRKHFTTQLDSAWLRRDFRLPQGLYEAYGEPGIKPFEGLSGCKPTAKHAVRMLELPELIHSYLVSGGERPFAFWPPVDSEAFCLSPVPSIERELLVALLNEYPATIDRGTVANKQDLSLRVIFVHVNSLRSAPSQGNIRDIPNLSGYRTGNDVRFIAYGSSDIVNPRFPDIMEEIWHIGGIATFTASALLSDPLGVNERILQIEEHEFWVCYILPAVIGMAVSVAYSGREHLIQKRIACDALEHGVHRTEAQSVMMDVDEDGVDEIPCTCDGFAYEWLLDAIDEEFVSVIGAPPLHSADPHLGGHGIHPGVPRDGRSRGKEEWKQLSDTLQHSSSSTAFKNTAPPPQEQFPPSSVEAQYNDPFASWILQLFDSDVRSRSQTLDFCVQEFKRICGTMPQEEWENVIKKEITEELGRMQISRGFREELRRFIVVTGSEDKDIQTDQGGFEWVTPASFKFHDVTDNDLDAFIGL</sequence>
<dbReference type="Proteomes" id="UP001150238">
    <property type="component" value="Unassembled WGS sequence"/>
</dbReference>
<feature type="compositionally biased region" description="Polar residues" evidence="1">
    <location>
        <begin position="182"/>
        <end position="194"/>
    </location>
</feature>
<feature type="compositionally biased region" description="Polar residues" evidence="1">
    <location>
        <begin position="154"/>
        <end position="166"/>
    </location>
</feature>
<feature type="region of interest" description="Disordered" evidence="1">
    <location>
        <begin position="747"/>
        <end position="803"/>
    </location>
</feature>
<feature type="region of interest" description="Disordered" evidence="1">
    <location>
        <begin position="1"/>
        <end position="44"/>
    </location>
</feature>
<evidence type="ECO:0000313" key="3">
    <source>
        <dbReference type="Proteomes" id="UP001150238"/>
    </source>
</evidence>
<reference evidence="2" key="2">
    <citation type="journal article" date="2023" name="Proc. Natl. Acad. Sci. U.S.A.">
        <title>A global phylogenomic analysis of the shiitake genus Lentinula.</title>
        <authorList>
            <person name="Sierra-Patev S."/>
            <person name="Min B."/>
            <person name="Naranjo-Ortiz M."/>
            <person name="Looney B."/>
            <person name="Konkel Z."/>
            <person name="Slot J.C."/>
            <person name="Sakamoto Y."/>
            <person name="Steenwyk J.L."/>
            <person name="Rokas A."/>
            <person name="Carro J."/>
            <person name="Camarero S."/>
            <person name="Ferreira P."/>
            <person name="Molpeceres G."/>
            <person name="Ruiz-Duenas F.J."/>
            <person name="Serrano A."/>
            <person name="Henrissat B."/>
            <person name="Drula E."/>
            <person name="Hughes K.W."/>
            <person name="Mata J.L."/>
            <person name="Ishikawa N.K."/>
            <person name="Vargas-Isla R."/>
            <person name="Ushijima S."/>
            <person name="Smith C.A."/>
            <person name="Donoghue J."/>
            <person name="Ahrendt S."/>
            <person name="Andreopoulos W."/>
            <person name="He G."/>
            <person name="LaButti K."/>
            <person name="Lipzen A."/>
            <person name="Ng V."/>
            <person name="Riley R."/>
            <person name="Sandor L."/>
            <person name="Barry K."/>
            <person name="Martinez A.T."/>
            <person name="Xiao Y."/>
            <person name="Gibbons J.G."/>
            <person name="Terashima K."/>
            <person name="Grigoriev I.V."/>
            <person name="Hibbett D."/>
        </authorList>
    </citation>
    <scope>NUCLEOTIDE SEQUENCE</scope>
    <source>
        <strain evidence="2">Sp2 HRB7682 ss15</strain>
    </source>
</reference>
<name>A0A9W9A4X0_9AGAR</name>
<feature type="compositionally biased region" description="Polar residues" evidence="1">
    <location>
        <begin position="774"/>
        <end position="788"/>
    </location>
</feature>
<proteinExistence type="predicted"/>
<accession>A0A9W9A4X0</accession>
<feature type="compositionally biased region" description="Low complexity" evidence="1">
    <location>
        <begin position="138"/>
        <end position="153"/>
    </location>
</feature>
<evidence type="ECO:0000313" key="2">
    <source>
        <dbReference type="EMBL" id="KAJ4474025.1"/>
    </source>
</evidence>